<dbReference type="STRING" id="1672749.BJF92_08815"/>
<accession>A0A1Q9AHB8</accession>
<feature type="compositionally biased region" description="Basic and acidic residues" evidence="1">
    <location>
        <begin position="777"/>
        <end position="788"/>
    </location>
</feature>
<dbReference type="InterPro" id="IPR005094">
    <property type="entry name" value="Endonuclease_MobA/VirD2"/>
</dbReference>
<dbReference type="AlphaFoldDB" id="A0A1Q9AHB8"/>
<evidence type="ECO:0000259" key="2">
    <source>
        <dbReference type="Pfam" id="PF03432"/>
    </source>
</evidence>
<evidence type="ECO:0000256" key="1">
    <source>
        <dbReference type="SAM" id="MobiDB-lite"/>
    </source>
</evidence>
<comment type="caution">
    <text evidence="4">The sequence shown here is derived from an EMBL/GenBank/DDBJ whole genome shotgun (WGS) entry which is preliminary data.</text>
</comment>
<dbReference type="Pfam" id="PF03432">
    <property type="entry name" value="Relaxase"/>
    <property type="match status" value="1"/>
</dbReference>
<feature type="compositionally biased region" description="Basic and acidic residues" evidence="1">
    <location>
        <begin position="725"/>
        <end position="736"/>
    </location>
</feature>
<feature type="compositionally biased region" description="Basic and acidic residues" evidence="1">
    <location>
        <begin position="912"/>
        <end position="927"/>
    </location>
</feature>
<dbReference type="EMBL" id="MKIO01000032">
    <property type="protein sequence ID" value="OLP54646.1"/>
    <property type="molecule type" value="Genomic_DNA"/>
</dbReference>
<proteinExistence type="predicted"/>
<sequence>MPAAFRQSIARGSQPAVVKLVSFAAGKTRVGKLLGYQSRDGELSVENETGETVEGRDWIKALANEWAEEDGRKPSKDVLHLSLTLPPTSCLSDDEVGEVLKVALAGHRIAWQRHMAGAGEGRRVELVISAARRRLADEKRAGRIFDNRKSLRDLETRLKRAFGAEARVDVHGFSHGVEGVARGLGQLQKDGRHPIIAVRMDKAGAFVAQHEVGGERSIADEARDWKQDLRSQQRRDVAHIVLSAKPGTAKEAFVGAARAMLASEFSGHRFLFTLHEDRNHLHVHAVVKMVSETGKRLHPKIEDLRRWRAVLAHEARERNIPMDAVSRFERANPPGFKMKDIRRVERGEASETVMRRVEAVRQQAVHIPTRAEGVRRAMASAAGWSGHLQTAETDPAEPPQRPGTTRLYRVQRDNDRSAAPLFTVDRAAAAQILARQGGTLRYIDVTSKQRQDIRPSRLNPEAVFVVPRELAAESQILSVTALETAGLFRQRTLDAVLNGATAATERNARELLTAKEPGMADLETMSSAFAEMETNLDTLAKNLPPERLAEFDGLRQKLKVNQTKMIEAQTAIEAKRGRIEGETWVQPVPQNFVGFVAEKRGEDIRYSHRAPEGRIGAVAFTDHGDRVEVSRSRDRETVLAALQLGAEKWGAVRVSGPDRYKVLAVELAAEHGFQLTNPELQDKLASARDRIARERPEQASVLAGATPTLTLADRRYVEAADAAHLDRAQAPDRRDTVQASSPAAAARQKREEQTIVPEAGAKGEVASAQTLDGPKTPLDKGDKVKPSDRDRASILEAMQVASEKWGVVAVNGSERDKTIAVEFAAEHGFKLSNPELQERLAAARSKVEERQERERARERKQLGFVDGAEAAPTVRRSDAEIGIALETVKEKTEAEAAREVKQAKRTAQIGERPIDGGGDDHTYRTKAEASAAVRAEKFIEQNPTKPIPADVAQSPEIERQRLDQKELLSEKDANRQTQVRKQKPRQRR</sequence>
<reference evidence="4 5" key="1">
    <citation type="submission" date="2016-09" db="EMBL/GenBank/DDBJ databases">
        <title>Rhizobium sp. nov., a novel species isolated from the rice rhizosphere.</title>
        <authorList>
            <person name="Zhao J."/>
            <person name="Zhang X."/>
        </authorList>
    </citation>
    <scope>NUCLEOTIDE SEQUENCE [LARGE SCALE GENOMIC DNA]</scope>
    <source>
        <strain evidence="4 5">MH17</strain>
    </source>
</reference>
<evidence type="ECO:0000259" key="3">
    <source>
        <dbReference type="Pfam" id="PF18821"/>
    </source>
</evidence>
<name>A0A1Q9AHB8_9HYPH</name>
<feature type="domain" description="MobA/VirD2-like nuclease" evidence="2">
    <location>
        <begin position="216"/>
        <end position="318"/>
    </location>
</feature>
<evidence type="ECO:0000313" key="5">
    <source>
        <dbReference type="Proteomes" id="UP000186143"/>
    </source>
</evidence>
<feature type="region of interest" description="Disordered" evidence="1">
    <location>
        <begin position="842"/>
        <end position="864"/>
    </location>
</feature>
<feature type="domain" description="Large polyvalent protein-associated" evidence="3">
    <location>
        <begin position="772"/>
        <end position="843"/>
    </location>
</feature>
<gene>
    <name evidence="4" type="ORF">BJF92_08815</name>
</gene>
<feature type="compositionally biased region" description="Basic and acidic residues" evidence="1">
    <location>
        <begin position="956"/>
        <end position="974"/>
    </location>
</feature>
<dbReference type="Proteomes" id="UP000186143">
    <property type="component" value="Unassembled WGS sequence"/>
</dbReference>
<evidence type="ECO:0000313" key="4">
    <source>
        <dbReference type="EMBL" id="OLP54646.1"/>
    </source>
</evidence>
<feature type="region of interest" description="Disordered" evidence="1">
    <location>
        <begin position="890"/>
        <end position="988"/>
    </location>
</feature>
<feature type="compositionally biased region" description="Basic and acidic residues" evidence="1">
    <location>
        <begin position="845"/>
        <end position="861"/>
    </location>
</feature>
<feature type="domain" description="Large polyvalent protein-associated" evidence="3">
    <location>
        <begin position="601"/>
        <end position="685"/>
    </location>
</feature>
<feature type="compositionally biased region" description="Basic and acidic residues" evidence="1">
    <location>
        <begin position="890"/>
        <end position="902"/>
    </location>
</feature>
<feature type="region of interest" description="Disordered" evidence="1">
    <location>
        <begin position="725"/>
        <end position="788"/>
    </location>
</feature>
<dbReference type="Pfam" id="PF18821">
    <property type="entry name" value="LPD7"/>
    <property type="match status" value="2"/>
</dbReference>
<feature type="compositionally biased region" description="Basic residues" evidence="1">
    <location>
        <begin position="978"/>
        <end position="988"/>
    </location>
</feature>
<organism evidence="4 5">
    <name type="scientific">Xaviernesmea rhizosphaerae</name>
    <dbReference type="NCBI Taxonomy" id="1672749"/>
    <lineage>
        <taxon>Bacteria</taxon>
        <taxon>Pseudomonadati</taxon>
        <taxon>Pseudomonadota</taxon>
        <taxon>Alphaproteobacteria</taxon>
        <taxon>Hyphomicrobiales</taxon>
        <taxon>Rhizobiaceae</taxon>
        <taxon>Rhizobium/Agrobacterium group</taxon>
        <taxon>Xaviernesmea</taxon>
    </lineage>
</organism>
<dbReference type="InterPro" id="IPR040677">
    <property type="entry name" value="LPD7"/>
</dbReference>
<protein>
    <submittedName>
        <fullName evidence="4">Uncharacterized protein</fullName>
    </submittedName>
</protein>